<reference evidence="1" key="1">
    <citation type="submission" date="2023-04" db="EMBL/GenBank/DDBJ databases">
        <title>A chromosome-level genome assembly of the parasitoid wasp Eretmocerus hayati.</title>
        <authorList>
            <person name="Zhong Y."/>
            <person name="Liu S."/>
            <person name="Liu Y."/>
        </authorList>
    </citation>
    <scope>NUCLEOTIDE SEQUENCE</scope>
    <source>
        <strain evidence="1">ZJU_SS_LIU_2023</strain>
    </source>
</reference>
<dbReference type="Proteomes" id="UP001239111">
    <property type="component" value="Chromosome 4"/>
</dbReference>
<dbReference type="EMBL" id="CM056744">
    <property type="protein sequence ID" value="KAJ8664598.1"/>
    <property type="molecule type" value="Genomic_DNA"/>
</dbReference>
<name>A0ACC2N0F9_9HYME</name>
<evidence type="ECO:0000313" key="1">
    <source>
        <dbReference type="EMBL" id="KAJ8664598.1"/>
    </source>
</evidence>
<keyword evidence="2" id="KW-1185">Reference proteome</keyword>
<protein>
    <submittedName>
        <fullName evidence="1">Uncharacterized protein</fullName>
    </submittedName>
</protein>
<evidence type="ECO:0000313" key="2">
    <source>
        <dbReference type="Proteomes" id="UP001239111"/>
    </source>
</evidence>
<proteinExistence type="predicted"/>
<accession>A0ACC2N0F9</accession>
<comment type="caution">
    <text evidence="1">The sequence shown here is derived from an EMBL/GenBank/DDBJ whole genome shotgun (WGS) entry which is preliminary data.</text>
</comment>
<sequence length="588" mass="66518">MERKKYIHDPTVPPTEYARKKWKNMIKEGKMVVDHRLEEMEISTDDESGEDTDHDSDRESDVSKDDEIPSKRSDECSTALNESCSENSNTSDNPSIPMDISEDTGTVDNTLECFSDESQDGYCNSDSDESGDSNYNGRVQNSRRDSSGSDTDGFDRPYGVNDAQEDGLYSSDDEVDYGAELRRFGFIDAASGRKAAEEKLFQLIQINNIISPATILRLVLQFSFHTNICFSDVVNLSRLLNVVAGQPMLPDTRYMFDRLCGAHPPHTMHAYLGSNRYPYEANASMKRDEAKHVVCARKALITGLPCLGVRYLSPLINLNSFRIVDGFCPEYMHQYDGGSAKTITKCILRTLTPAQRLLVDEYIKKIRVPTQVGRLTRPLSRKALYKCKEWENWVLHFSIPVLSQVVDNDRILKHWGLFEQMLEHKSDPYSSAIVDAYLEGLVGSSKVNKVLRVGSITYLGAQHPISGKLVEKFGIQLSALSFHRCIINGCLFMTDKRDNLRTCNYYAQLEDQSFIRISEFIVDLQGNSEQTFCRPLVVRSNQYSSVVKEIIGYSDGKLVPTNHITSICVQVDVEDKKYITPLPNLLHY</sequence>
<gene>
    <name evidence="1" type="ORF">QAD02_006260</name>
</gene>
<organism evidence="1 2">
    <name type="scientific">Eretmocerus hayati</name>
    <dbReference type="NCBI Taxonomy" id="131215"/>
    <lineage>
        <taxon>Eukaryota</taxon>
        <taxon>Metazoa</taxon>
        <taxon>Ecdysozoa</taxon>
        <taxon>Arthropoda</taxon>
        <taxon>Hexapoda</taxon>
        <taxon>Insecta</taxon>
        <taxon>Pterygota</taxon>
        <taxon>Neoptera</taxon>
        <taxon>Endopterygota</taxon>
        <taxon>Hymenoptera</taxon>
        <taxon>Apocrita</taxon>
        <taxon>Proctotrupomorpha</taxon>
        <taxon>Chalcidoidea</taxon>
        <taxon>Aphelinidae</taxon>
        <taxon>Aphelininae</taxon>
        <taxon>Eretmocerus</taxon>
    </lineage>
</organism>